<dbReference type="AlphaFoldDB" id="A0A0L6UZD7"/>
<name>A0A0L6UZD7_9BASI</name>
<dbReference type="Proteomes" id="UP000037035">
    <property type="component" value="Unassembled WGS sequence"/>
</dbReference>
<evidence type="ECO:0000313" key="3">
    <source>
        <dbReference type="Proteomes" id="UP000037035"/>
    </source>
</evidence>
<proteinExistence type="predicted"/>
<dbReference type="VEuPathDB" id="FungiDB:VP01_32g36"/>
<gene>
    <name evidence="2" type="ORF">VP01_32g36</name>
</gene>
<protein>
    <submittedName>
        <fullName evidence="2">Uncharacterized protein</fullName>
    </submittedName>
</protein>
<feature type="region of interest" description="Disordered" evidence="1">
    <location>
        <begin position="195"/>
        <end position="232"/>
    </location>
</feature>
<accession>A0A0L6UZD7</accession>
<keyword evidence="3" id="KW-1185">Reference proteome</keyword>
<comment type="caution">
    <text evidence="2">The sequence shown here is derived from an EMBL/GenBank/DDBJ whole genome shotgun (WGS) entry which is preliminary data.</text>
</comment>
<feature type="compositionally biased region" description="Basic residues" evidence="1">
    <location>
        <begin position="208"/>
        <end position="230"/>
    </location>
</feature>
<organism evidence="2 3">
    <name type="scientific">Puccinia sorghi</name>
    <dbReference type="NCBI Taxonomy" id="27349"/>
    <lineage>
        <taxon>Eukaryota</taxon>
        <taxon>Fungi</taxon>
        <taxon>Dikarya</taxon>
        <taxon>Basidiomycota</taxon>
        <taxon>Pucciniomycotina</taxon>
        <taxon>Pucciniomycetes</taxon>
        <taxon>Pucciniales</taxon>
        <taxon>Pucciniaceae</taxon>
        <taxon>Puccinia</taxon>
    </lineage>
</organism>
<evidence type="ECO:0000313" key="2">
    <source>
        <dbReference type="EMBL" id="KNZ53255.1"/>
    </source>
</evidence>
<reference evidence="2 3" key="1">
    <citation type="submission" date="2015-08" db="EMBL/GenBank/DDBJ databases">
        <title>Next Generation Sequencing and Analysis of the Genome of Puccinia sorghi L Schw, the Causal Agent of Maize Common Rust.</title>
        <authorList>
            <person name="Rochi L."/>
            <person name="Burguener G."/>
            <person name="Darino M."/>
            <person name="Turjanski A."/>
            <person name="Kreff E."/>
            <person name="Dieguez M.J."/>
            <person name="Sacco F."/>
        </authorList>
    </citation>
    <scope>NUCLEOTIDE SEQUENCE [LARGE SCALE GENOMIC DNA]</scope>
    <source>
        <strain evidence="2 3">RO10H11247</strain>
    </source>
</reference>
<evidence type="ECO:0000256" key="1">
    <source>
        <dbReference type="SAM" id="MobiDB-lite"/>
    </source>
</evidence>
<dbReference type="EMBL" id="LAVV01008280">
    <property type="protein sequence ID" value="KNZ53255.1"/>
    <property type="molecule type" value="Genomic_DNA"/>
</dbReference>
<sequence length="288" mass="32834">MVDFILTSETKSNELCFVESAESAPDALSAHKDASKSDVNIVPGCAFPPDRLRSVLKNSPCKGLRKSVSLHQGPRKVGFNDHPQHMGFQDEQLQSHLSGSIAENKFFLKPIDPHEHQEEERTNSVKNLSLADLEERERKMENTHPTAHPVVKPNALDLMASKRFIERTSRMREIPRPRRRAPYYLRKADIIGANQPGNPFWKSAASPRKPRPRNRTKAKKKPPSIKSRRRPFSDLQARNFVSRLHRMVWKNNLPRLIFQQPMLKAPFFYSSLAAPLNRINSLPSGVPS</sequence>